<protein>
    <submittedName>
        <fullName evidence="1">Uncharacterized protein</fullName>
    </submittedName>
</protein>
<keyword evidence="2" id="KW-1185">Reference proteome</keyword>
<proteinExistence type="predicted"/>
<organism evidence="1 2">
    <name type="scientific">Paraburkholderia piptadeniae</name>
    <dbReference type="NCBI Taxonomy" id="1701573"/>
    <lineage>
        <taxon>Bacteria</taxon>
        <taxon>Pseudomonadati</taxon>
        <taxon>Pseudomonadota</taxon>
        <taxon>Betaproteobacteria</taxon>
        <taxon>Burkholderiales</taxon>
        <taxon>Burkholderiaceae</taxon>
        <taxon>Paraburkholderia</taxon>
    </lineage>
</organism>
<sequence>MTGSWLWIAFSCNALLRLDIPTPDEDVKAVNNPTIEDSI</sequence>
<evidence type="ECO:0000313" key="2">
    <source>
        <dbReference type="Proteomes" id="UP000195569"/>
    </source>
</evidence>
<dbReference type="EMBL" id="CYGY02000034">
    <property type="protein sequence ID" value="SIT43001.1"/>
    <property type="molecule type" value="Genomic_DNA"/>
</dbReference>
<gene>
    <name evidence="1" type="ORF">BN2476_340017</name>
</gene>
<reference evidence="1" key="1">
    <citation type="submission" date="2016-12" db="EMBL/GenBank/DDBJ databases">
        <authorList>
            <person name="Moulin L."/>
        </authorList>
    </citation>
    <scope>NUCLEOTIDE SEQUENCE [LARGE SCALE GENOMIC DNA]</scope>
    <source>
        <strain evidence="1">STM 7183</strain>
    </source>
</reference>
<dbReference type="Proteomes" id="UP000195569">
    <property type="component" value="Unassembled WGS sequence"/>
</dbReference>
<name>A0A1N7S6H0_9BURK</name>
<accession>A0A1N7S6H0</accession>
<comment type="caution">
    <text evidence="1">The sequence shown here is derived from an EMBL/GenBank/DDBJ whole genome shotgun (WGS) entry which is preliminary data.</text>
</comment>
<evidence type="ECO:0000313" key="1">
    <source>
        <dbReference type="EMBL" id="SIT43001.1"/>
    </source>
</evidence>
<dbReference type="AlphaFoldDB" id="A0A1N7S6H0"/>